<feature type="compositionally biased region" description="Low complexity" evidence="1">
    <location>
        <begin position="1057"/>
        <end position="1074"/>
    </location>
</feature>
<feature type="region of interest" description="Disordered" evidence="1">
    <location>
        <begin position="211"/>
        <end position="307"/>
    </location>
</feature>
<evidence type="ECO:0000313" key="2">
    <source>
        <dbReference type="EMBL" id="KAK7197634.1"/>
    </source>
</evidence>
<feature type="compositionally biased region" description="Low complexity" evidence="1">
    <location>
        <begin position="211"/>
        <end position="234"/>
    </location>
</feature>
<evidence type="ECO:0000256" key="1">
    <source>
        <dbReference type="SAM" id="MobiDB-lite"/>
    </source>
</evidence>
<protein>
    <submittedName>
        <fullName evidence="2">Uncharacterized protein</fullName>
    </submittedName>
</protein>
<accession>A0AAW0EV80</accession>
<feature type="compositionally biased region" description="Low complexity" evidence="1">
    <location>
        <begin position="108"/>
        <end position="119"/>
    </location>
</feature>
<feature type="region of interest" description="Disordered" evidence="1">
    <location>
        <begin position="611"/>
        <end position="631"/>
    </location>
</feature>
<feature type="compositionally biased region" description="Basic and acidic residues" evidence="1">
    <location>
        <begin position="616"/>
        <end position="627"/>
    </location>
</feature>
<organism evidence="2 3">
    <name type="scientific">Novymonas esmeraldas</name>
    <dbReference type="NCBI Taxonomy" id="1808958"/>
    <lineage>
        <taxon>Eukaryota</taxon>
        <taxon>Discoba</taxon>
        <taxon>Euglenozoa</taxon>
        <taxon>Kinetoplastea</taxon>
        <taxon>Metakinetoplastina</taxon>
        <taxon>Trypanosomatida</taxon>
        <taxon>Trypanosomatidae</taxon>
        <taxon>Novymonas</taxon>
    </lineage>
</organism>
<keyword evidence="3" id="KW-1185">Reference proteome</keyword>
<gene>
    <name evidence="2" type="ORF">NESM_000714500</name>
</gene>
<feature type="compositionally biased region" description="Low complexity" evidence="1">
    <location>
        <begin position="694"/>
        <end position="717"/>
    </location>
</feature>
<feature type="region of interest" description="Disordered" evidence="1">
    <location>
        <begin position="341"/>
        <end position="367"/>
    </location>
</feature>
<dbReference type="AlphaFoldDB" id="A0AAW0EV80"/>
<proteinExistence type="predicted"/>
<feature type="region of interest" description="Disordered" evidence="1">
    <location>
        <begin position="89"/>
        <end position="162"/>
    </location>
</feature>
<feature type="region of interest" description="Disordered" evidence="1">
    <location>
        <begin position="659"/>
        <end position="724"/>
    </location>
</feature>
<feature type="compositionally biased region" description="Basic residues" evidence="1">
    <location>
        <begin position="267"/>
        <end position="277"/>
    </location>
</feature>
<evidence type="ECO:0000313" key="3">
    <source>
        <dbReference type="Proteomes" id="UP001430356"/>
    </source>
</evidence>
<feature type="region of interest" description="Disordered" evidence="1">
    <location>
        <begin position="834"/>
        <end position="856"/>
    </location>
</feature>
<comment type="caution">
    <text evidence="2">The sequence shown here is derived from an EMBL/GenBank/DDBJ whole genome shotgun (WGS) entry which is preliminary data.</text>
</comment>
<dbReference type="Proteomes" id="UP001430356">
    <property type="component" value="Unassembled WGS sequence"/>
</dbReference>
<name>A0AAW0EV80_9TRYP</name>
<sequence>MSTSAVLARLLPSLYDFLSADPPLSQKRCGTSPAAYDVAESCACWRRCIDVWRTVVGNDCLYLAILLHAGCLWCPNYAALDGARRNIAARRHHQQQQQQQRGRRDVARAAAPTDTACAPGPGDGVGSRKEESAPAEQLPVSSSVSATPPLKRRGKRGGRGTMDAAAQQAVVALAAAADAHAELADACPSSLWALHVLHFLRVEEVFAATSSASSPSSSAEDSNAQSEVSSSSGGSTSGGSSGSDAEHSGEDGSSGDDQPVSGAARQRGGRRARRSRNAARDTAGAPRKHYRPDAGTGARDAAPGPQWMASSSLLPAVAASERGGSWDKRLGGTMAAVLAHLQQQQQQQQQQDGEGGDALHGGPASRRATAQERHSLLLCATVTVVSEEEPLVQQVAATLVEEWLRLVAAPPPLPTAASSCADQHRRRMCEARHYWMSCLLKMAAYLDGVHSALREENAHIAAVLARQGIAAADAEDIVVKSLPAILHCALVEEALLSAAAAPAAVRLWMPPAVLLLPFHLLGRGSVLGIRVPSATDADAATRTAARAPARFVACEVECSGIHLGAEPREAPGRDCLGFGVRCVEPELLLEPRHADALERLLPAIAAAAATSNGAADVRRDHPWEGRSRSRWWSCTQSETAGSPLVDLYAPRTLLMLPIPTQGSSDSAADAHGADAGDGGGSAQPGGVRTRHTPSALSAADAAARASWRGPGRRAAQSAEEEVEVRRRHPRLYHAMYPHLRAARAAAAVRAGGDGSGPLLLLLCGSPRGGEAAALRQMGFTVRSGNHHGLSRSGGGTAGRLTLARDALGTTLEGMHLTARRVLSLHGLFTSTASNAAAAGPPPARPGSTSADGGVGKGKGAAAAAAAPARVAAAATGAAAAAAATVTVTPEVESVALGTVAATLALTCLLLVHSLLDELLAQPSLVLWTVELASFVLDVSLLLPRPVPRLLRADGLALALLPQPAQSLLPLVGLAATLVMREAHVDAAPGGAVRDRSRGAGAHAWHPWWSAFRAAVLRDAELPSCLHSGVWAVVAGAEAAVAAAAATTRWDASRPSCRTTTDTSTTAATAGAGAAPGRGGRRRTAGGGERVLTLATAVAPCATSAAGPTAAPHRMALVDRESDTAPHHSTAAVTVADVDGGADGERWRVPQRLCGLAVLFREEEQKEEDAAAAARWRCACLAERVRVVSGADVVALHAVVQHGRTASHPSRVLALQQTRAARLPPRLTSAAASALWESLEVEEMGWGTAGP</sequence>
<reference evidence="2 3" key="1">
    <citation type="journal article" date="2021" name="MBio">
        <title>A New Model Trypanosomatid, Novymonas esmeraldas: Genomic Perception of Its 'Candidatus Pandoraea novymonadis' Endosymbiont.</title>
        <authorList>
            <person name="Zakharova A."/>
            <person name="Saura A."/>
            <person name="Butenko A."/>
            <person name="Podesvova L."/>
            <person name="Warmusova S."/>
            <person name="Kostygov A.Y."/>
            <person name="Nenarokova A."/>
            <person name="Lukes J."/>
            <person name="Opperdoes F.R."/>
            <person name="Yurchenko V."/>
        </authorList>
    </citation>
    <scope>NUCLEOTIDE SEQUENCE [LARGE SCALE GENOMIC DNA]</scope>
    <source>
        <strain evidence="2 3">E262AT.01</strain>
    </source>
</reference>
<feature type="compositionally biased region" description="Low complexity" evidence="1">
    <location>
        <begin position="342"/>
        <end position="351"/>
    </location>
</feature>
<feature type="region of interest" description="Disordered" evidence="1">
    <location>
        <begin position="1050"/>
        <end position="1085"/>
    </location>
</feature>
<dbReference type="EMBL" id="JAECZO010000113">
    <property type="protein sequence ID" value="KAK7197634.1"/>
    <property type="molecule type" value="Genomic_DNA"/>
</dbReference>